<dbReference type="Pfam" id="PF13966">
    <property type="entry name" value="zf-RVT"/>
    <property type="match status" value="1"/>
</dbReference>
<comment type="caution">
    <text evidence="2">The sequence shown here is derived from an EMBL/GenBank/DDBJ whole genome shotgun (WGS) entry which is preliminary data.</text>
</comment>
<protein>
    <recommendedName>
        <fullName evidence="1">Reverse transcriptase zinc-binding domain-containing protein</fullName>
    </recommendedName>
</protein>
<proteinExistence type="predicted"/>
<organism evidence="2 3">
    <name type="scientific">Hibiscus sabdariffa</name>
    <name type="common">roselle</name>
    <dbReference type="NCBI Taxonomy" id="183260"/>
    <lineage>
        <taxon>Eukaryota</taxon>
        <taxon>Viridiplantae</taxon>
        <taxon>Streptophyta</taxon>
        <taxon>Embryophyta</taxon>
        <taxon>Tracheophyta</taxon>
        <taxon>Spermatophyta</taxon>
        <taxon>Magnoliopsida</taxon>
        <taxon>eudicotyledons</taxon>
        <taxon>Gunneridae</taxon>
        <taxon>Pentapetalae</taxon>
        <taxon>rosids</taxon>
        <taxon>malvids</taxon>
        <taxon>Malvales</taxon>
        <taxon>Malvaceae</taxon>
        <taxon>Malvoideae</taxon>
        <taxon>Hibiscus</taxon>
    </lineage>
</organism>
<dbReference type="EMBL" id="JBBPBM010000078">
    <property type="protein sequence ID" value="KAK8511573.1"/>
    <property type="molecule type" value="Genomic_DNA"/>
</dbReference>
<feature type="domain" description="Reverse transcriptase zinc-binding" evidence="1">
    <location>
        <begin position="54"/>
        <end position="147"/>
    </location>
</feature>
<keyword evidence="3" id="KW-1185">Reference proteome</keyword>
<evidence type="ECO:0000259" key="1">
    <source>
        <dbReference type="Pfam" id="PF13966"/>
    </source>
</evidence>
<dbReference type="InterPro" id="IPR026960">
    <property type="entry name" value="RVT-Znf"/>
</dbReference>
<gene>
    <name evidence="2" type="ORF">V6N12_038175</name>
</gene>
<sequence>MVSDFISPTSNTWKENVIKSVFDRHQANRILCVPLPKIALPDTVIWRGDSTGEFSVKSGYKMLNGCIGDDPSRHLHSEQHVFFNRLWQANIPSKIKITVWRFTKNYILTLSNLSARHINVNSSCLLCNGGSKSVDHLVQQCEVSVQVFAALHINLPTCPPNQQWLEWLSHFALSLSLSGCIILC</sequence>
<dbReference type="Proteomes" id="UP001472677">
    <property type="component" value="Unassembled WGS sequence"/>
</dbReference>
<reference evidence="2 3" key="1">
    <citation type="journal article" date="2024" name="G3 (Bethesda)">
        <title>Genome assembly of Hibiscus sabdariffa L. provides insights into metabolisms of medicinal natural products.</title>
        <authorList>
            <person name="Kim T."/>
        </authorList>
    </citation>
    <scope>NUCLEOTIDE SEQUENCE [LARGE SCALE GENOMIC DNA]</scope>
    <source>
        <strain evidence="2">TK-2024</strain>
        <tissue evidence="2">Old leaves</tissue>
    </source>
</reference>
<evidence type="ECO:0000313" key="3">
    <source>
        <dbReference type="Proteomes" id="UP001472677"/>
    </source>
</evidence>
<name>A0ABR2BWW1_9ROSI</name>
<accession>A0ABR2BWW1</accession>
<evidence type="ECO:0000313" key="2">
    <source>
        <dbReference type="EMBL" id="KAK8511573.1"/>
    </source>
</evidence>